<dbReference type="Gene3D" id="1.20.1560.10">
    <property type="entry name" value="ABC transporter type 1, transmembrane domain"/>
    <property type="match status" value="1"/>
</dbReference>
<dbReference type="NCBIfam" id="TIGR03797">
    <property type="entry name" value="NHLM_micro_ABC2"/>
    <property type="match status" value="1"/>
</dbReference>
<feature type="region of interest" description="Disordered" evidence="10">
    <location>
        <begin position="1"/>
        <end position="26"/>
    </location>
</feature>
<dbReference type="InterPro" id="IPR003593">
    <property type="entry name" value="AAA+_ATPase"/>
</dbReference>
<proteinExistence type="inferred from homology"/>
<evidence type="ECO:0000256" key="1">
    <source>
        <dbReference type="ARBA" id="ARBA00004651"/>
    </source>
</evidence>
<dbReference type="GO" id="GO:0005524">
    <property type="term" value="F:ATP binding"/>
    <property type="evidence" value="ECO:0007669"/>
    <property type="project" value="UniProtKB-KW"/>
</dbReference>
<feature type="transmembrane region" description="Helical" evidence="11">
    <location>
        <begin position="431"/>
        <end position="453"/>
    </location>
</feature>
<feature type="transmembrane region" description="Helical" evidence="11">
    <location>
        <begin position="649"/>
        <end position="671"/>
    </location>
</feature>
<dbReference type="InterPro" id="IPR022515">
    <property type="entry name" value="NHPM_micro_ABC2"/>
</dbReference>
<keyword evidence="3" id="KW-1003">Cell membrane</keyword>
<protein>
    <submittedName>
        <fullName evidence="14">NHLP bacteriocin export ABC transporter permease/ATPase subunit</fullName>
    </submittedName>
</protein>
<comment type="similarity">
    <text evidence="9">Belongs to the ABC transporter superfamily. Lipid exporter (TC 3.A.1.106) family.</text>
</comment>
<dbReference type="Gene3D" id="3.40.50.300">
    <property type="entry name" value="P-loop containing nucleotide triphosphate hydrolases"/>
    <property type="match status" value="1"/>
</dbReference>
<dbReference type="RefSeq" id="WP_113983711.1">
    <property type="nucleotide sequence ID" value="NZ_QMEY01000014.1"/>
</dbReference>
<comment type="caution">
    <text evidence="14">The sequence shown here is derived from an EMBL/GenBank/DDBJ whole genome shotgun (WGS) entry which is preliminary data.</text>
</comment>
<dbReference type="GO" id="GO:0034040">
    <property type="term" value="F:ATPase-coupled lipid transmembrane transporter activity"/>
    <property type="evidence" value="ECO:0007669"/>
    <property type="project" value="TreeGrafter"/>
</dbReference>
<dbReference type="InterPro" id="IPR003439">
    <property type="entry name" value="ABC_transporter-like_ATP-bd"/>
</dbReference>
<dbReference type="PROSITE" id="PS00211">
    <property type="entry name" value="ABC_TRANSPORTER_1"/>
    <property type="match status" value="1"/>
</dbReference>
<accession>A0A366LSW6</accession>
<dbReference type="PANTHER" id="PTHR24221:SF654">
    <property type="entry name" value="ATP-BINDING CASSETTE SUB-FAMILY B MEMBER 6"/>
    <property type="match status" value="1"/>
</dbReference>
<organism evidence="14 15">
    <name type="scientific">Spongiactinospora rosea</name>
    <dbReference type="NCBI Taxonomy" id="2248750"/>
    <lineage>
        <taxon>Bacteria</taxon>
        <taxon>Bacillati</taxon>
        <taxon>Actinomycetota</taxon>
        <taxon>Actinomycetes</taxon>
        <taxon>Streptosporangiales</taxon>
        <taxon>Streptosporangiaceae</taxon>
        <taxon>Spongiactinospora</taxon>
    </lineage>
</organism>
<dbReference type="PANTHER" id="PTHR24221">
    <property type="entry name" value="ATP-BINDING CASSETTE SUB-FAMILY B"/>
    <property type="match status" value="1"/>
</dbReference>
<evidence type="ECO:0000256" key="8">
    <source>
        <dbReference type="ARBA" id="ARBA00023136"/>
    </source>
</evidence>
<dbReference type="InterPro" id="IPR027417">
    <property type="entry name" value="P-loop_NTPase"/>
</dbReference>
<evidence type="ECO:0000313" key="14">
    <source>
        <dbReference type="EMBL" id="RBQ16847.1"/>
    </source>
</evidence>
<evidence type="ECO:0000256" key="10">
    <source>
        <dbReference type="SAM" id="MobiDB-lite"/>
    </source>
</evidence>
<evidence type="ECO:0000256" key="6">
    <source>
        <dbReference type="ARBA" id="ARBA00022840"/>
    </source>
</evidence>
<dbReference type="SUPFAM" id="SSF90123">
    <property type="entry name" value="ABC transporter transmembrane region"/>
    <property type="match status" value="1"/>
</dbReference>
<dbReference type="GO" id="GO:0005886">
    <property type="term" value="C:plasma membrane"/>
    <property type="evidence" value="ECO:0007669"/>
    <property type="project" value="UniProtKB-SubCell"/>
</dbReference>
<sequence length="977" mass="104115">MADDQGGTRRLRAPRSQAAPTQETGLLAGLGEEVQVGAARHVMLGGEHFVWVIDGGPADLFAVDPVGRGAWHFVGRVTAEAVIPGSARTTRHALVLRTEPGCRVRRVPLWRLGRLPGSGLPPDRREALAAAVEHGITLLRDGIRPQDAGAGPMNAEGRTVHLVAGQVARAGDGVAWAVVDSGRVQAGAEREAGELVVLAPGDVITAVTDAEVVLRQTGDLLAKGVVWELLARQHAEYMAAVDRWIDRKRRTADERLQAGRQADEGALREAVSALRDVAQATPARRPAVPAGDVDAALAVCRLVGRAAGISDVRPPPPGAAHSRVDPVTRIAVASGIRTRPVRLAGEWWRSESGPLLAHRADDGGPVALLWRRGGYDIAHPDGRRARVTEESARDLRSDAVMFYRSLPHDGVGGAGLLWFGLRGAGADLARLLLGGLAAFALSLAVPILTGRVIGEYVLAARTDLLVQACLALVMTGIVAAAFATVNSVAMLRLEGRLDATLQAAVWDRLLRLPTSFFARYSTGELANAALGINAIRARLTGIATVVLNAALLGLVNLGLLIACSRPLGLLAVAFAGAQAAVFARLAVRRLRWQRRLVEVEYGLSDQVFHTLRGLPKLRVAGAETYAYARWAAVFAESRELYRRLERSQIVITVINAVSVPAGTFLLFLMLAGPAARSMSLGDFVTFLMAFTAMLTAMTQVVTAVSAAGEVYPMFEKVRPLLVEPPEVAAASVVPEALTGDIEVAGVSFRYAERGPLVLADVSLKINSGEFVAVVGPTGCGKSTLLRMLIGFERPTSGTVRYDGADLARLDLAEVRRQCGVVLQHAQPFAGTVLSNICGAEPYSVEEAWAAARASGLEEDIKRMPMGMHTPLADGAPTLSGGQRQRLMIAQALIRQPRILFFDEATSALDNETQAIVTESTRRLNATRVVIAHRLSTVLRADRVVVMSEGRIAEIGTPAELLARPDGLFHRLARSQAI</sequence>
<dbReference type="Pfam" id="PF00664">
    <property type="entry name" value="ABC_membrane"/>
    <property type="match status" value="1"/>
</dbReference>
<evidence type="ECO:0000256" key="9">
    <source>
        <dbReference type="ARBA" id="ARBA00061644"/>
    </source>
</evidence>
<evidence type="ECO:0000259" key="12">
    <source>
        <dbReference type="PROSITE" id="PS50893"/>
    </source>
</evidence>
<evidence type="ECO:0000256" key="4">
    <source>
        <dbReference type="ARBA" id="ARBA00022692"/>
    </source>
</evidence>
<dbReference type="InterPro" id="IPR017871">
    <property type="entry name" value="ABC_transporter-like_CS"/>
</dbReference>
<keyword evidence="8 11" id="KW-0472">Membrane</keyword>
<dbReference type="PROSITE" id="PS50893">
    <property type="entry name" value="ABC_TRANSPORTER_2"/>
    <property type="match status" value="1"/>
</dbReference>
<gene>
    <name evidence="14" type="ORF">DP939_27660</name>
</gene>
<keyword evidence="4 11" id="KW-0812">Transmembrane</keyword>
<dbReference type="EMBL" id="QMEY01000014">
    <property type="protein sequence ID" value="RBQ16847.1"/>
    <property type="molecule type" value="Genomic_DNA"/>
</dbReference>
<feature type="transmembrane region" description="Helical" evidence="11">
    <location>
        <begin position="465"/>
        <end position="489"/>
    </location>
</feature>
<dbReference type="AlphaFoldDB" id="A0A366LSW6"/>
<dbReference type="InterPro" id="IPR011527">
    <property type="entry name" value="ABC1_TM_dom"/>
</dbReference>
<dbReference type="GO" id="GO:0140359">
    <property type="term" value="F:ABC-type transporter activity"/>
    <property type="evidence" value="ECO:0007669"/>
    <property type="project" value="InterPro"/>
</dbReference>
<feature type="domain" description="ABC transporter" evidence="12">
    <location>
        <begin position="741"/>
        <end position="973"/>
    </location>
</feature>
<evidence type="ECO:0000256" key="7">
    <source>
        <dbReference type="ARBA" id="ARBA00022989"/>
    </source>
</evidence>
<keyword evidence="7 11" id="KW-1133">Transmembrane helix</keyword>
<dbReference type="Proteomes" id="UP000253303">
    <property type="component" value="Unassembled WGS sequence"/>
</dbReference>
<dbReference type="SUPFAM" id="SSF52540">
    <property type="entry name" value="P-loop containing nucleoside triphosphate hydrolases"/>
    <property type="match status" value="1"/>
</dbReference>
<reference evidence="14 15" key="1">
    <citation type="submission" date="2018-06" db="EMBL/GenBank/DDBJ databases">
        <title>Sphaerisporangium craniellae sp. nov., isolated from a marine sponge in the South China Sea.</title>
        <authorList>
            <person name="Li L."/>
        </authorList>
    </citation>
    <scope>NUCLEOTIDE SEQUENCE [LARGE SCALE GENOMIC DNA]</scope>
    <source>
        <strain evidence="14 15">LHW63015</strain>
    </source>
</reference>
<keyword evidence="5" id="KW-0547">Nucleotide-binding</keyword>
<dbReference type="SMART" id="SM00382">
    <property type="entry name" value="AAA"/>
    <property type="match status" value="1"/>
</dbReference>
<dbReference type="FunFam" id="3.40.50.300:FF:000299">
    <property type="entry name" value="ABC transporter ATP-binding protein/permease"/>
    <property type="match status" value="1"/>
</dbReference>
<keyword evidence="15" id="KW-1185">Reference proteome</keyword>
<dbReference type="Pfam" id="PF00005">
    <property type="entry name" value="ABC_tran"/>
    <property type="match status" value="1"/>
</dbReference>
<evidence type="ECO:0000256" key="2">
    <source>
        <dbReference type="ARBA" id="ARBA00022448"/>
    </source>
</evidence>
<feature type="transmembrane region" description="Helical" evidence="11">
    <location>
        <begin position="683"/>
        <end position="708"/>
    </location>
</feature>
<dbReference type="PROSITE" id="PS50929">
    <property type="entry name" value="ABC_TM1F"/>
    <property type="match status" value="1"/>
</dbReference>
<evidence type="ECO:0000256" key="11">
    <source>
        <dbReference type="SAM" id="Phobius"/>
    </source>
</evidence>
<comment type="subcellular location">
    <subcellularLocation>
        <location evidence="1">Cell membrane</location>
        <topology evidence="1">Multi-pass membrane protein</topology>
    </subcellularLocation>
</comment>
<name>A0A366LSW6_9ACTN</name>
<evidence type="ECO:0000313" key="15">
    <source>
        <dbReference type="Proteomes" id="UP000253303"/>
    </source>
</evidence>
<dbReference type="GO" id="GO:0016887">
    <property type="term" value="F:ATP hydrolysis activity"/>
    <property type="evidence" value="ECO:0007669"/>
    <property type="project" value="InterPro"/>
</dbReference>
<feature type="domain" description="ABC transmembrane type-1" evidence="13">
    <location>
        <begin position="431"/>
        <end position="709"/>
    </location>
</feature>
<dbReference type="OrthoDB" id="9787557at2"/>
<feature type="transmembrane region" description="Helical" evidence="11">
    <location>
        <begin position="539"/>
        <end position="561"/>
    </location>
</feature>
<evidence type="ECO:0000256" key="3">
    <source>
        <dbReference type="ARBA" id="ARBA00022475"/>
    </source>
</evidence>
<keyword evidence="2" id="KW-0813">Transport</keyword>
<evidence type="ECO:0000259" key="13">
    <source>
        <dbReference type="PROSITE" id="PS50929"/>
    </source>
</evidence>
<dbReference type="InterPro" id="IPR036640">
    <property type="entry name" value="ABC1_TM_sf"/>
</dbReference>
<feature type="transmembrane region" description="Helical" evidence="11">
    <location>
        <begin position="567"/>
        <end position="587"/>
    </location>
</feature>
<dbReference type="InterPro" id="IPR039421">
    <property type="entry name" value="Type_1_exporter"/>
</dbReference>
<keyword evidence="6" id="KW-0067">ATP-binding</keyword>
<evidence type="ECO:0000256" key="5">
    <source>
        <dbReference type="ARBA" id="ARBA00022741"/>
    </source>
</evidence>